<dbReference type="EMBL" id="JAUCMX010000016">
    <property type="protein sequence ID" value="KAK3520034.1"/>
    <property type="molecule type" value="Genomic_DNA"/>
</dbReference>
<feature type="non-terminal residue" evidence="1">
    <location>
        <position position="1"/>
    </location>
</feature>
<name>A0AAE0QG39_9TELE</name>
<organism evidence="1 2">
    <name type="scientific">Hemibagrus guttatus</name>
    <dbReference type="NCBI Taxonomy" id="175788"/>
    <lineage>
        <taxon>Eukaryota</taxon>
        <taxon>Metazoa</taxon>
        <taxon>Chordata</taxon>
        <taxon>Craniata</taxon>
        <taxon>Vertebrata</taxon>
        <taxon>Euteleostomi</taxon>
        <taxon>Actinopterygii</taxon>
        <taxon>Neopterygii</taxon>
        <taxon>Teleostei</taxon>
        <taxon>Ostariophysi</taxon>
        <taxon>Siluriformes</taxon>
        <taxon>Bagridae</taxon>
        <taxon>Hemibagrus</taxon>
    </lineage>
</organism>
<gene>
    <name evidence="1" type="ORF">QTP70_011373</name>
</gene>
<proteinExistence type="predicted"/>
<dbReference type="AlphaFoldDB" id="A0AAE0QG39"/>
<evidence type="ECO:0000313" key="2">
    <source>
        <dbReference type="Proteomes" id="UP001274896"/>
    </source>
</evidence>
<dbReference type="Proteomes" id="UP001274896">
    <property type="component" value="Unassembled WGS sequence"/>
</dbReference>
<sequence>EDRFSVETSSSQGFSLTFSQKVIACLGHLYTDLFISLLNQTEVRKGTKRHKHDNAIVHKAQSSMEEEFMEELR</sequence>
<keyword evidence="2" id="KW-1185">Reference proteome</keyword>
<evidence type="ECO:0000313" key="1">
    <source>
        <dbReference type="EMBL" id="KAK3520034.1"/>
    </source>
</evidence>
<comment type="caution">
    <text evidence="1">The sequence shown here is derived from an EMBL/GenBank/DDBJ whole genome shotgun (WGS) entry which is preliminary data.</text>
</comment>
<reference evidence="1" key="1">
    <citation type="submission" date="2023-06" db="EMBL/GenBank/DDBJ databases">
        <title>Male Hemibagrus guttatus genome.</title>
        <authorList>
            <person name="Bian C."/>
        </authorList>
    </citation>
    <scope>NUCLEOTIDE SEQUENCE</scope>
    <source>
        <strain evidence="1">Male_cb2023</strain>
        <tissue evidence="1">Muscle</tissue>
    </source>
</reference>
<accession>A0AAE0QG39</accession>
<protein>
    <submittedName>
        <fullName evidence="1">Uncharacterized protein</fullName>
    </submittedName>
</protein>